<organism evidence="1 2">
    <name type="scientific">Sphingobium ummariense RL-3</name>
    <dbReference type="NCBI Taxonomy" id="1346791"/>
    <lineage>
        <taxon>Bacteria</taxon>
        <taxon>Pseudomonadati</taxon>
        <taxon>Pseudomonadota</taxon>
        <taxon>Alphaproteobacteria</taxon>
        <taxon>Sphingomonadales</taxon>
        <taxon>Sphingomonadaceae</taxon>
        <taxon>Sphingobium</taxon>
    </lineage>
</organism>
<dbReference type="Proteomes" id="UP000015523">
    <property type="component" value="Unassembled WGS sequence"/>
</dbReference>
<keyword evidence="2" id="KW-1185">Reference proteome</keyword>
<protein>
    <submittedName>
        <fullName evidence="1">Uncharacterized protein</fullName>
    </submittedName>
</protein>
<comment type="caution">
    <text evidence="1">The sequence shown here is derived from an EMBL/GenBank/DDBJ whole genome shotgun (WGS) entry which is preliminary data.</text>
</comment>
<evidence type="ECO:0000313" key="2">
    <source>
        <dbReference type="Proteomes" id="UP000015523"/>
    </source>
</evidence>
<evidence type="ECO:0000313" key="1">
    <source>
        <dbReference type="EMBL" id="EQB33366.1"/>
    </source>
</evidence>
<reference evidence="1 2" key="1">
    <citation type="journal article" date="2013" name="Genome Announc.">
        <title>Draft Genome Sequence of Sphingobium ummariense Strain RL-3, a Hexachlorocyclohexane-Degrading Bacterium.</title>
        <authorList>
            <person name="Kohli P."/>
            <person name="Dua A."/>
            <person name="Sangwan N."/>
            <person name="Oldach P."/>
            <person name="Khurana J.P."/>
            <person name="Lal R."/>
        </authorList>
    </citation>
    <scope>NUCLEOTIDE SEQUENCE [LARGE SCALE GENOMIC DNA]</scope>
    <source>
        <strain evidence="1 2">RL-3</strain>
    </source>
</reference>
<gene>
    <name evidence="1" type="ORF">M529_04810</name>
</gene>
<sequence length="34" mass="3816">MLFALLLVILDALQSLLGSIYLALFGSDERLFRC</sequence>
<proteinExistence type="predicted"/>
<dbReference type="AlphaFoldDB" id="T0J5V6"/>
<name>T0J5V6_9SPHN</name>
<dbReference type="EMBL" id="AUWY01000042">
    <property type="protein sequence ID" value="EQB33366.1"/>
    <property type="molecule type" value="Genomic_DNA"/>
</dbReference>
<accession>T0J5V6</accession>